<dbReference type="InterPro" id="IPR013520">
    <property type="entry name" value="Ribonucl_H"/>
</dbReference>
<dbReference type="InterPro" id="IPR036397">
    <property type="entry name" value="RNaseH_sf"/>
</dbReference>
<protein>
    <submittedName>
        <fullName evidence="2">DNA polymerase III, epsilon subunit</fullName>
    </submittedName>
</protein>
<evidence type="ECO:0000313" key="2">
    <source>
        <dbReference type="EMBL" id="ERJ94124.1"/>
    </source>
</evidence>
<comment type="caution">
    <text evidence="2">The sequence shown here is derived from an EMBL/GenBank/DDBJ whole genome shotgun (WGS) entry which is preliminary data.</text>
</comment>
<accession>A0ABN0P0Z7</accession>
<evidence type="ECO:0000259" key="1">
    <source>
        <dbReference type="SMART" id="SM00479"/>
    </source>
</evidence>
<evidence type="ECO:0000313" key="3">
    <source>
        <dbReference type="Proteomes" id="UP000016649"/>
    </source>
</evidence>
<dbReference type="EMBL" id="AWVH01000006">
    <property type="protein sequence ID" value="ERJ94124.1"/>
    <property type="molecule type" value="Genomic_DNA"/>
</dbReference>
<dbReference type="InterPro" id="IPR012337">
    <property type="entry name" value="RNaseH-like_sf"/>
</dbReference>
<dbReference type="CDD" id="cd06127">
    <property type="entry name" value="DEDDh"/>
    <property type="match status" value="1"/>
</dbReference>
<dbReference type="SMART" id="SM00479">
    <property type="entry name" value="EXOIII"/>
    <property type="match status" value="1"/>
</dbReference>
<dbReference type="PANTHER" id="PTHR30231">
    <property type="entry name" value="DNA POLYMERASE III SUBUNIT EPSILON"/>
    <property type="match status" value="1"/>
</dbReference>
<sequence>MKCNADLREWARMYEKGAVFTAFDTETTGLYCASDRIVEIGAVKFDKNGIVNTYEALIHPQIEIPKQAVDVHGISNEMVLSCPAFKEVALDFLRFTAGTHLVAHNASFDIGFVNAELKRAGYPTLKAPQLPAADTLQLAQNAFPSLSKYNLQFLANTFGIALDRAHRASDDALACKDVFVRCITQYTQAHPEAIRGELSQGQADFLF</sequence>
<feature type="domain" description="Exonuclease" evidence="1">
    <location>
        <begin position="19"/>
        <end position="188"/>
    </location>
</feature>
<name>A0ABN0P0Z7_TRELE</name>
<dbReference type="RefSeq" id="WP_021686880.1">
    <property type="nucleotide sequence ID" value="NZ_KI260561.1"/>
</dbReference>
<dbReference type="Gene3D" id="3.30.420.10">
    <property type="entry name" value="Ribonuclease H-like superfamily/Ribonuclease H"/>
    <property type="match status" value="1"/>
</dbReference>
<dbReference type="InterPro" id="IPR006054">
    <property type="entry name" value="DnaQ"/>
</dbReference>
<dbReference type="PANTHER" id="PTHR30231:SF41">
    <property type="entry name" value="DNA POLYMERASE III SUBUNIT EPSILON"/>
    <property type="match status" value="1"/>
</dbReference>
<gene>
    <name evidence="2" type="ORF">HMPREF9193_00479</name>
</gene>
<dbReference type="Proteomes" id="UP000016649">
    <property type="component" value="Unassembled WGS sequence"/>
</dbReference>
<dbReference type="NCBIfam" id="TIGR00573">
    <property type="entry name" value="dnaq"/>
    <property type="match status" value="1"/>
</dbReference>
<dbReference type="Pfam" id="PF00929">
    <property type="entry name" value="RNase_T"/>
    <property type="match status" value="1"/>
</dbReference>
<proteinExistence type="predicted"/>
<dbReference type="SUPFAM" id="SSF53098">
    <property type="entry name" value="Ribonuclease H-like"/>
    <property type="match status" value="1"/>
</dbReference>
<organism evidence="2 3">
    <name type="scientific">Treponema lecithinolyticum ATCC 700332</name>
    <dbReference type="NCBI Taxonomy" id="1321815"/>
    <lineage>
        <taxon>Bacteria</taxon>
        <taxon>Pseudomonadati</taxon>
        <taxon>Spirochaetota</taxon>
        <taxon>Spirochaetia</taxon>
        <taxon>Spirochaetales</taxon>
        <taxon>Treponemataceae</taxon>
        <taxon>Treponema</taxon>
    </lineage>
</organism>
<keyword evidence="3" id="KW-1185">Reference proteome</keyword>
<reference evidence="2 3" key="1">
    <citation type="submission" date="2013-08" db="EMBL/GenBank/DDBJ databases">
        <authorList>
            <person name="Weinstock G."/>
            <person name="Sodergren E."/>
            <person name="Wylie T."/>
            <person name="Fulton L."/>
            <person name="Fulton R."/>
            <person name="Fronick C."/>
            <person name="O'Laughlin M."/>
            <person name="Godfrey J."/>
            <person name="Miner T."/>
            <person name="Herter B."/>
            <person name="Appelbaum E."/>
            <person name="Cordes M."/>
            <person name="Lek S."/>
            <person name="Wollam A."/>
            <person name="Pepin K.H."/>
            <person name="Palsikar V.B."/>
            <person name="Mitreva M."/>
            <person name="Wilson R.K."/>
        </authorList>
    </citation>
    <scope>NUCLEOTIDE SEQUENCE [LARGE SCALE GENOMIC DNA]</scope>
    <source>
        <strain evidence="2 3">ATCC 700332</strain>
    </source>
</reference>